<feature type="signal peptide" evidence="2">
    <location>
        <begin position="1"/>
        <end position="23"/>
    </location>
</feature>
<name>A0A7W7XZJ8_9GAMM</name>
<accession>A0A7W7XZJ8</accession>
<proteinExistence type="predicted"/>
<evidence type="ECO:0000256" key="2">
    <source>
        <dbReference type="SAM" id="SignalP"/>
    </source>
</evidence>
<dbReference type="InterPro" id="IPR029058">
    <property type="entry name" value="AB_hydrolase_fold"/>
</dbReference>
<evidence type="ECO:0000313" key="4">
    <source>
        <dbReference type="EMBL" id="MBB5015342.1"/>
    </source>
</evidence>
<dbReference type="AlphaFoldDB" id="A0A7W7XZJ8"/>
<dbReference type="Proteomes" id="UP000519004">
    <property type="component" value="Unassembled WGS sequence"/>
</dbReference>
<dbReference type="PRINTS" id="PR00111">
    <property type="entry name" value="ABHYDROLASE"/>
</dbReference>
<evidence type="ECO:0000313" key="5">
    <source>
        <dbReference type="Proteomes" id="UP000519004"/>
    </source>
</evidence>
<dbReference type="InterPro" id="IPR050266">
    <property type="entry name" value="AB_hydrolase_sf"/>
</dbReference>
<dbReference type="PANTHER" id="PTHR43798">
    <property type="entry name" value="MONOACYLGLYCEROL LIPASE"/>
    <property type="match status" value="1"/>
</dbReference>
<organism evidence="4 5">
    <name type="scientific">Rehaibacterium terrae</name>
    <dbReference type="NCBI Taxonomy" id="1341696"/>
    <lineage>
        <taxon>Bacteria</taxon>
        <taxon>Pseudomonadati</taxon>
        <taxon>Pseudomonadota</taxon>
        <taxon>Gammaproteobacteria</taxon>
        <taxon>Lysobacterales</taxon>
        <taxon>Lysobacteraceae</taxon>
        <taxon>Rehaibacterium</taxon>
    </lineage>
</organism>
<dbReference type="PANTHER" id="PTHR43798:SF31">
    <property type="entry name" value="AB HYDROLASE SUPERFAMILY PROTEIN YCLE"/>
    <property type="match status" value="1"/>
</dbReference>
<protein>
    <submittedName>
        <fullName evidence="4">Pimeloyl-ACP methyl ester carboxylesterase</fullName>
    </submittedName>
</protein>
<keyword evidence="1" id="KW-0378">Hydrolase</keyword>
<dbReference type="Gene3D" id="3.40.50.1820">
    <property type="entry name" value="alpha/beta hydrolase"/>
    <property type="match status" value="1"/>
</dbReference>
<evidence type="ECO:0000256" key="1">
    <source>
        <dbReference type="ARBA" id="ARBA00022801"/>
    </source>
</evidence>
<dbReference type="Pfam" id="PF12697">
    <property type="entry name" value="Abhydrolase_6"/>
    <property type="match status" value="1"/>
</dbReference>
<dbReference type="GO" id="GO:0016020">
    <property type="term" value="C:membrane"/>
    <property type="evidence" value="ECO:0007669"/>
    <property type="project" value="TreeGrafter"/>
</dbReference>
<dbReference type="RefSeq" id="WP_183948027.1">
    <property type="nucleotide sequence ID" value="NZ_JACHHX010000006.1"/>
</dbReference>
<evidence type="ECO:0000259" key="3">
    <source>
        <dbReference type="Pfam" id="PF12697"/>
    </source>
</evidence>
<keyword evidence="2" id="KW-0732">Signal</keyword>
<dbReference type="GO" id="GO:0016787">
    <property type="term" value="F:hydrolase activity"/>
    <property type="evidence" value="ECO:0007669"/>
    <property type="project" value="UniProtKB-KW"/>
</dbReference>
<dbReference type="EMBL" id="JACHHX010000006">
    <property type="protein sequence ID" value="MBB5015342.1"/>
    <property type="molecule type" value="Genomic_DNA"/>
</dbReference>
<gene>
    <name evidence="4" type="ORF">HNQ58_001228</name>
</gene>
<feature type="domain" description="AB hydrolase-1" evidence="3">
    <location>
        <begin position="54"/>
        <end position="267"/>
    </location>
</feature>
<dbReference type="InterPro" id="IPR000073">
    <property type="entry name" value="AB_hydrolase_1"/>
</dbReference>
<dbReference type="SUPFAM" id="SSF53474">
    <property type="entry name" value="alpha/beta-Hydrolases"/>
    <property type="match status" value="1"/>
</dbReference>
<reference evidence="4 5" key="1">
    <citation type="submission" date="2020-08" db="EMBL/GenBank/DDBJ databases">
        <title>Genomic Encyclopedia of Type Strains, Phase IV (KMG-IV): sequencing the most valuable type-strain genomes for metagenomic binning, comparative biology and taxonomic classification.</title>
        <authorList>
            <person name="Goeker M."/>
        </authorList>
    </citation>
    <scope>NUCLEOTIDE SEQUENCE [LARGE SCALE GENOMIC DNA]</scope>
    <source>
        <strain evidence="4 5">DSM 25897</strain>
    </source>
</reference>
<sequence length="280" mass="30670">MQRILRLSLCLFALALASLPVHADEARDGVADVRHVELGDLRMHVEIHGEGEPVLLLHGGFGSMEVWRPLIAVLSPHFRVIAPDLRAHGRTNDGDRPFDPELLAEDQRALLDALDVPRAHVVGWSMSGGLALELALRHPARVERLVMIAALAHHAGLQEAFREHLLAATADTWPAGTVRAWRALAPDPDRWELVFGKLRDFVASGPRRGADDYPRVRAPTLVILGDQDTVVKPEHTREQAAAIPHARLLACEDAGHGVPLEKPDQVNTAILRFLTGTDGD</sequence>
<comment type="caution">
    <text evidence="4">The sequence shown here is derived from an EMBL/GenBank/DDBJ whole genome shotgun (WGS) entry which is preliminary data.</text>
</comment>
<feature type="chain" id="PRO_5031262205" evidence="2">
    <location>
        <begin position="24"/>
        <end position="280"/>
    </location>
</feature>
<keyword evidence="5" id="KW-1185">Reference proteome</keyword>